<comment type="caution">
    <text evidence="13">The sequence shown here is derived from an EMBL/GenBank/DDBJ whole genome shotgun (WGS) entry which is preliminary data.</text>
</comment>
<organism evidence="13 14">
    <name type="scientific">Flaviaesturariibacter amylovorans</name>
    <dbReference type="NCBI Taxonomy" id="1084520"/>
    <lineage>
        <taxon>Bacteria</taxon>
        <taxon>Pseudomonadati</taxon>
        <taxon>Bacteroidota</taxon>
        <taxon>Chitinophagia</taxon>
        <taxon>Chitinophagales</taxon>
        <taxon>Chitinophagaceae</taxon>
        <taxon>Flaviaestuariibacter</taxon>
    </lineage>
</organism>
<dbReference type="InterPro" id="IPR000073">
    <property type="entry name" value="AB_hydrolase_1"/>
</dbReference>
<sequence length="347" mass="39122">MRHRSSCCSLSLFLLFLFLSPRLFAQQPLSEEGFVSINGIEHWVTLSGDPAKPAIFFLHGGPGSTFSPYAKNVYPGWEKDFLLVQWDQRGAGRTFGRTAPEELSPVYLRTHRLTLEQMAADGIALTEYLLKRLGKKKLILFGTSWGSVLGVTMAAARPDLYYAWVGHSQVLRLDTDGEIYEQLLQRAQRNGDTSTVRQLAELGRPPYARARTVGALWRILKKYERASSEPAPAHWFTEAAGYAQPKDRQHREDGDDYSFVNLVGDSVLGVPAMRSGIDFTNTHLGIPVYLIQGEEDIMTPKERTRAWFDGLRAPAKEFILLPRSAHGFNERVVAAQYRVFRSIKTED</sequence>
<evidence type="ECO:0000256" key="3">
    <source>
        <dbReference type="ARBA" id="ARBA00010088"/>
    </source>
</evidence>
<comment type="similarity">
    <text evidence="3">Belongs to the peptidase S33 family.</text>
</comment>
<evidence type="ECO:0000313" key="14">
    <source>
        <dbReference type="Proteomes" id="UP001501725"/>
    </source>
</evidence>
<evidence type="ECO:0000256" key="6">
    <source>
        <dbReference type="ARBA" id="ARBA00022438"/>
    </source>
</evidence>
<keyword evidence="8" id="KW-0645">Protease</keyword>
<dbReference type="Proteomes" id="UP001501725">
    <property type="component" value="Unassembled WGS sequence"/>
</dbReference>
<dbReference type="SUPFAM" id="SSF53474">
    <property type="entry name" value="alpha/beta-Hydrolases"/>
    <property type="match status" value="1"/>
</dbReference>
<dbReference type="InterPro" id="IPR029058">
    <property type="entry name" value="AB_hydrolase_fold"/>
</dbReference>
<dbReference type="InterPro" id="IPR005944">
    <property type="entry name" value="Pro_iminopeptidase"/>
</dbReference>
<accession>A0ABP8HSQ8</accession>
<dbReference type="Pfam" id="PF00561">
    <property type="entry name" value="Abhydrolase_1"/>
    <property type="match status" value="1"/>
</dbReference>
<keyword evidence="7" id="KW-0963">Cytoplasm</keyword>
<dbReference type="InterPro" id="IPR002410">
    <property type="entry name" value="Peptidase_S33"/>
</dbReference>
<protein>
    <recommendedName>
        <fullName evidence="5">Proline iminopeptidase</fullName>
        <ecNumber evidence="4">3.4.11.5</ecNumber>
    </recommendedName>
    <alternativeName>
        <fullName evidence="10">Prolyl aminopeptidase</fullName>
    </alternativeName>
</protein>
<evidence type="ECO:0000256" key="10">
    <source>
        <dbReference type="ARBA" id="ARBA00029605"/>
    </source>
</evidence>
<proteinExistence type="inferred from homology"/>
<dbReference type="EMBL" id="BAABGY010000018">
    <property type="protein sequence ID" value="GAA4343859.1"/>
    <property type="molecule type" value="Genomic_DNA"/>
</dbReference>
<dbReference type="PANTHER" id="PTHR43722:SF1">
    <property type="entry name" value="PROLINE IMINOPEPTIDASE"/>
    <property type="match status" value="1"/>
</dbReference>
<dbReference type="PRINTS" id="PR00793">
    <property type="entry name" value="PROAMNOPTASE"/>
</dbReference>
<evidence type="ECO:0000256" key="4">
    <source>
        <dbReference type="ARBA" id="ARBA00012568"/>
    </source>
</evidence>
<comment type="subcellular location">
    <subcellularLocation>
        <location evidence="2">Cytoplasm</location>
    </subcellularLocation>
</comment>
<reference evidence="14" key="1">
    <citation type="journal article" date="2019" name="Int. J. Syst. Evol. Microbiol.">
        <title>The Global Catalogue of Microorganisms (GCM) 10K type strain sequencing project: providing services to taxonomists for standard genome sequencing and annotation.</title>
        <authorList>
            <consortium name="The Broad Institute Genomics Platform"/>
            <consortium name="The Broad Institute Genome Sequencing Center for Infectious Disease"/>
            <person name="Wu L."/>
            <person name="Ma J."/>
        </authorList>
    </citation>
    <scope>NUCLEOTIDE SEQUENCE [LARGE SCALE GENOMIC DNA]</scope>
    <source>
        <strain evidence="14">JCM 17919</strain>
    </source>
</reference>
<evidence type="ECO:0000256" key="7">
    <source>
        <dbReference type="ARBA" id="ARBA00022490"/>
    </source>
</evidence>
<dbReference type="RefSeq" id="WP_345258204.1">
    <property type="nucleotide sequence ID" value="NZ_BAABGY010000018.1"/>
</dbReference>
<evidence type="ECO:0000256" key="5">
    <source>
        <dbReference type="ARBA" id="ARBA00021843"/>
    </source>
</evidence>
<evidence type="ECO:0000256" key="9">
    <source>
        <dbReference type="ARBA" id="ARBA00022801"/>
    </source>
</evidence>
<name>A0ABP8HSQ8_9BACT</name>
<keyword evidence="11" id="KW-0732">Signal</keyword>
<feature type="chain" id="PRO_5046769225" description="Proline iminopeptidase" evidence="11">
    <location>
        <begin position="26"/>
        <end position="347"/>
    </location>
</feature>
<comment type="catalytic activity">
    <reaction evidence="1">
        <text>Release of N-terminal proline from a peptide.</text>
        <dbReference type="EC" id="3.4.11.5"/>
    </reaction>
</comment>
<keyword evidence="14" id="KW-1185">Reference proteome</keyword>
<dbReference type="Gene3D" id="3.40.50.1820">
    <property type="entry name" value="alpha/beta hydrolase"/>
    <property type="match status" value="1"/>
</dbReference>
<keyword evidence="6" id="KW-0031">Aminopeptidase</keyword>
<feature type="domain" description="AB hydrolase-1" evidence="12">
    <location>
        <begin position="53"/>
        <end position="326"/>
    </location>
</feature>
<evidence type="ECO:0000313" key="13">
    <source>
        <dbReference type="EMBL" id="GAA4343859.1"/>
    </source>
</evidence>
<dbReference type="GO" id="GO:0016787">
    <property type="term" value="F:hydrolase activity"/>
    <property type="evidence" value="ECO:0007669"/>
    <property type="project" value="UniProtKB-KW"/>
</dbReference>
<keyword evidence="9 13" id="KW-0378">Hydrolase</keyword>
<feature type="signal peptide" evidence="11">
    <location>
        <begin position="1"/>
        <end position="25"/>
    </location>
</feature>
<evidence type="ECO:0000259" key="12">
    <source>
        <dbReference type="Pfam" id="PF00561"/>
    </source>
</evidence>
<evidence type="ECO:0000256" key="2">
    <source>
        <dbReference type="ARBA" id="ARBA00004496"/>
    </source>
</evidence>
<evidence type="ECO:0000256" key="11">
    <source>
        <dbReference type="SAM" id="SignalP"/>
    </source>
</evidence>
<dbReference type="EC" id="3.4.11.5" evidence="4"/>
<gene>
    <name evidence="13" type="ORF">GCM10023184_44470</name>
</gene>
<evidence type="ECO:0000256" key="1">
    <source>
        <dbReference type="ARBA" id="ARBA00001585"/>
    </source>
</evidence>
<dbReference type="PANTHER" id="PTHR43722">
    <property type="entry name" value="PROLINE IMINOPEPTIDASE"/>
    <property type="match status" value="1"/>
</dbReference>
<evidence type="ECO:0000256" key="8">
    <source>
        <dbReference type="ARBA" id="ARBA00022670"/>
    </source>
</evidence>